<dbReference type="Pfam" id="PF02700">
    <property type="entry name" value="PurS"/>
    <property type="match status" value="1"/>
</dbReference>
<evidence type="ECO:0000256" key="5">
    <source>
        <dbReference type="ARBA" id="ARBA00022755"/>
    </source>
</evidence>
<dbReference type="InterPro" id="IPR033934">
    <property type="entry name" value="SAICAR_synt_PurC"/>
</dbReference>
<keyword evidence="6 8" id="KW-0067">ATP-binding</keyword>
<keyword evidence="12" id="KW-1185">Reference proteome</keyword>
<dbReference type="PANTHER" id="PTHR43599:SF3">
    <property type="entry name" value="SI:DKEY-6E2.2"/>
    <property type="match status" value="1"/>
</dbReference>
<dbReference type="Pfam" id="PF01259">
    <property type="entry name" value="SAICAR_synt"/>
    <property type="match status" value="1"/>
</dbReference>
<evidence type="ECO:0000256" key="8">
    <source>
        <dbReference type="HAMAP-Rule" id="MF_00137"/>
    </source>
</evidence>
<comment type="subunit">
    <text evidence="9">Part of the FGAM synthase complex composed of 1 PurL, 1 PurQ and 2 PurS subunits.</text>
</comment>
<protein>
    <recommendedName>
        <fullName evidence="8 9">Multifunctional fusion protein</fullName>
    </recommendedName>
    <domain>
        <recommendedName>
            <fullName evidence="9">Phosphoribosylformylglycinamidine synthase subunit PurS</fullName>
            <shortName evidence="9">FGAM synthase</shortName>
            <ecNumber evidence="9">6.3.5.3</ecNumber>
        </recommendedName>
        <alternativeName>
            <fullName evidence="9">Formylglycinamide ribonucleotide amidotransferase subunit III</fullName>
        </alternativeName>
        <alternativeName>
            <fullName evidence="9">Phosphoribosylformylglycinamidine synthase subunit III</fullName>
            <shortName evidence="9">FGAR amidotransferase III</shortName>
            <shortName evidence="9">FGAR-AT III</shortName>
        </alternativeName>
    </domain>
    <domain>
        <recommendedName>
            <fullName evidence="8">Phosphoribosylaminoimidazole-succinocarboxamide synthase</fullName>
            <ecNumber evidence="8">6.3.2.6</ecNumber>
        </recommendedName>
        <alternativeName>
            <fullName evidence="8">SAICAR synthetase</fullName>
        </alternativeName>
    </domain>
</protein>
<keyword evidence="9" id="KW-0963">Cytoplasm</keyword>
<dbReference type="PROSITE" id="PS01057">
    <property type="entry name" value="SAICAR_SYNTHETASE_1"/>
    <property type="match status" value="1"/>
</dbReference>
<dbReference type="NCBIfam" id="TIGR00081">
    <property type="entry name" value="purC"/>
    <property type="match status" value="1"/>
</dbReference>
<comment type="pathway">
    <text evidence="1 8">Purine metabolism; IMP biosynthesis via de novo pathway; 5-amino-1-(5-phospho-D-ribosyl)imidazole-4-carboxamide from 5-amino-1-(5-phospho-D-ribosyl)imidazole-4-carboxylate: step 1/2.</text>
</comment>
<evidence type="ECO:0000256" key="4">
    <source>
        <dbReference type="ARBA" id="ARBA00022741"/>
    </source>
</evidence>
<accession>A0ABY1JF57</accession>
<dbReference type="Gene3D" id="3.30.470.20">
    <property type="entry name" value="ATP-grasp fold, B domain"/>
    <property type="match status" value="1"/>
</dbReference>
<comment type="pathway">
    <text evidence="9">Purine metabolism; IMP biosynthesis via de novo pathway; 5-amino-1-(5-phospho-D-ribosyl)imidazole from N(2)-formyl-N(1)-(5-phospho-D-ribosyl)glycinamide: step 1/2.</text>
</comment>
<comment type="similarity">
    <text evidence="9">Belongs to the PurS family.</text>
</comment>
<dbReference type="NCBIfam" id="NF004630">
    <property type="entry name" value="PRK05974.1"/>
    <property type="match status" value="1"/>
</dbReference>
<evidence type="ECO:0000256" key="1">
    <source>
        <dbReference type="ARBA" id="ARBA00004672"/>
    </source>
</evidence>
<evidence type="ECO:0000256" key="2">
    <source>
        <dbReference type="ARBA" id="ARBA00010190"/>
    </source>
</evidence>
<comment type="caution">
    <text evidence="11">The sequence shown here is derived from an EMBL/GenBank/DDBJ whole genome shotgun (WGS) entry which is preliminary data.</text>
</comment>
<dbReference type="Proteomes" id="UP000185093">
    <property type="component" value="Unassembled WGS sequence"/>
</dbReference>
<name>A0ABY1JF57_9BACT</name>
<dbReference type="InterPro" id="IPR050089">
    <property type="entry name" value="SAICAR_synthetase"/>
</dbReference>
<dbReference type="InterPro" id="IPR036604">
    <property type="entry name" value="PurS-like_sf"/>
</dbReference>
<comment type="function">
    <text evidence="9">Part of the phosphoribosylformylglycinamidine synthase complex involved in the purines biosynthetic pathway. Catalyzes the ATP-dependent conversion of formylglycinamide ribonucleotide (FGAR) and glutamine to yield formylglycinamidine ribonucleotide (FGAM) and glutamate. The FGAM synthase complex is composed of three subunits. PurQ produces an ammonia molecule by converting glutamine to glutamate. PurL transfers the ammonia molecule to FGAR to form FGAM in an ATP-dependent manner. PurS interacts with PurQ and PurL and is thought to assist in the transfer of the ammonia molecule from PurQ to PurL.</text>
</comment>
<dbReference type="InterPro" id="IPR001636">
    <property type="entry name" value="SAICAR_synth"/>
</dbReference>
<keyword evidence="4 8" id="KW-0547">Nucleotide-binding</keyword>
<reference evidence="11 12" key="1">
    <citation type="submission" date="2016-11" db="EMBL/GenBank/DDBJ databases">
        <authorList>
            <person name="Varghese N."/>
            <person name="Submissions S."/>
        </authorList>
    </citation>
    <scope>NUCLEOTIDE SEQUENCE [LARGE SCALE GENOMIC DNA]</scope>
    <source>
        <strain evidence="11 12">DSM 20664</strain>
    </source>
</reference>
<dbReference type="NCBIfam" id="TIGR00302">
    <property type="entry name" value="phosphoribosylformylglycinamidine synthase subunit PurS"/>
    <property type="match status" value="1"/>
</dbReference>
<evidence type="ECO:0000256" key="6">
    <source>
        <dbReference type="ARBA" id="ARBA00022840"/>
    </source>
</evidence>
<dbReference type="InterPro" id="IPR028923">
    <property type="entry name" value="SAICAR_synt/ADE2_N"/>
</dbReference>
<evidence type="ECO:0000256" key="7">
    <source>
        <dbReference type="ARBA" id="ARBA00048475"/>
    </source>
</evidence>
<dbReference type="SUPFAM" id="SSF56104">
    <property type="entry name" value="SAICAR synthase-like"/>
    <property type="match status" value="1"/>
</dbReference>
<proteinExistence type="inferred from homology"/>
<dbReference type="EMBL" id="FSQZ01000001">
    <property type="protein sequence ID" value="SIN77086.1"/>
    <property type="molecule type" value="Genomic_DNA"/>
</dbReference>
<dbReference type="HAMAP" id="MF_01926">
    <property type="entry name" value="PurS"/>
    <property type="match status" value="1"/>
</dbReference>
<evidence type="ECO:0000256" key="9">
    <source>
        <dbReference type="HAMAP-Rule" id="MF_01926"/>
    </source>
</evidence>
<dbReference type="EC" id="6.3.5.3" evidence="9"/>
<comment type="catalytic activity">
    <reaction evidence="9">
        <text>N(2)-formyl-N(1)-(5-phospho-beta-D-ribosyl)glycinamide + L-glutamine + ATP + H2O = 2-formamido-N(1)-(5-O-phospho-beta-D-ribosyl)acetamidine + L-glutamate + ADP + phosphate + H(+)</text>
        <dbReference type="Rhea" id="RHEA:17129"/>
        <dbReference type="ChEBI" id="CHEBI:15377"/>
        <dbReference type="ChEBI" id="CHEBI:15378"/>
        <dbReference type="ChEBI" id="CHEBI:29985"/>
        <dbReference type="ChEBI" id="CHEBI:30616"/>
        <dbReference type="ChEBI" id="CHEBI:43474"/>
        <dbReference type="ChEBI" id="CHEBI:58359"/>
        <dbReference type="ChEBI" id="CHEBI:147286"/>
        <dbReference type="ChEBI" id="CHEBI:147287"/>
        <dbReference type="ChEBI" id="CHEBI:456216"/>
        <dbReference type="EC" id="6.3.5.3"/>
    </reaction>
</comment>
<dbReference type="InterPro" id="IPR018236">
    <property type="entry name" value="SAICAR_synthetase_CS"/>
</dbReference>
<dbReference type="SUPFAM" id="SSF82697">
    <property type="entry name" value="PurS-like"/>
    <property type="match status" value="1"/>
</dbReference>
<evidence type="ECO:0000256" key="3">
    <source>
        <dbReference type="ARBA" id="ARBA00022598"/>
    </source>
</evidence>
<dbReference type="InterPro" id="IPR003850">
    <property type="entry name" value="PurS"/>
</dbReference>
<comment type="subcellular location">
    <subcellularLocation>
        <location evidence="9">Cytoplasm</location>
    </subcellularLocation>
</comment>
<gene>
    <name evidence="9" type="primary">purS</name>
    <name evidence="8" type="synonym">purC</name>
    <name evidence="11" type="ORF">SAMN05444368_1821</name>
</gene>
<dbReference type="CDD" id="cd01415">
    <property type="entry name" value="SAICAR_synt_PurC"/>
    <property type="match status" value="1"/>
</dbReference>
<sequence length="345" mass="39832">MTFLPFYGINVSENSTYEGDDMNKIKLIYEGKAKKVYETDDPTLAIFEYKDSLTAFNAQKKDTMQGKGRFTNLISATFLKLLQDKGIPTHFVKLIDDNHQLVKRLKIIPLEVVVRNTSTGSLCKRLGVEEGLDLVPPLVEFYLKNDELGDPLVTEDHIRAFCFASKPQVEKMKELSLKVNDILSKYLYERGIKLVDFKLEFGTDEEGNIYVADEISPDTCRFWDLSSKERLDKDRFRKDLGNVLEAYEEIWRRIGQPKAAIQKHYEARLFIYLKEGVLDTQGKTVLSSLHSLNYPEVQDVRVGKYLKITLNSPSHQEAEFKVKKMCEDLLVNDLIEEYAFELEEI</sequence>
<organism evidence="11 12">
    <name type="scientific">Acetomicrobium flavidum</name>
    <dbReference type="NCBI Taxonomy" id="49896"/>
    <lineage>
        <taxon>Bacteria</taxon>
        <taxon>Thermotogati</taxon>
        <taxon>Synergistota</taxon>
        <taxon>Synergistia</taxon>
        <taxon>Synergistales</taxon>
        <taxon>Acetomicrobiaceae</taxon>
        <taxon>Acetomicrobium</taxon>
    </lineage>
</organism>
<feature type="domain" description="SAICAR synthetase/ADE2 N-terminal" evidence="10">
    <location>
        <begin position="27"/>
        <end position="253"/>
    </location>
</feature>
<keyword evidence="3 8" id="KW-0436">Ligase</keyword>
<comment type="catalytic activity">
    <reaction evidence="7 8">
        <text>5-amino-1-(5-phospho-D-ribosyl)imidazole-4-carboxylate + L-aspartate + ATP = (2S)-2-[5-amino-1-(5-phospho-beta-D-ribosyl)imidazole-4-carboxamido]succinate + ADP + phosphate + 2 H(+)</text>
        <dbReference type="Rhea" id="RHEA:22628"/>
        <dbReference type="ChEBI" id="CHEBI:15378"/>
        <dbReference type="ChEBI" id="CHEBI:29991"/>
        <dbReference type="ChEBI" id="CHEBI:30616"/>
        <dbReference type="ChEBI" id="CHEBI:43474"/>
        <dbReference type="ChEBI" id="CHEBI:58443"/>
        <dbReference type="ChEBI" id="CHEBI:77657"/>
        <dbReference type="ChEBI" id="CHEBI:456216"/>
        <dbReference type="EC" id="6.3.2.6"/>
    </reaction>
</comment>
<dbReference type="HAMAP" id="MF_00137">
    <property type="entry name" value="SAICAR_synth"/>
    <property type="match status" value="1"/>
</dbReference>
<dbReference type="PANTHER" id="PTHR43599">
    <property type="entry name" value="MULTIFUNCTIONAL PROTEIN ADE2"/>
    <property type="match status" value="1"/>
</dbReference>
<dbReference type="Gene3D" id="3.30.200.20">
    <property type="entry name" value="Phosphorylase Kinase, domain 1"/>
    <property type="match status" value="1"/>
</dbReference>
<evidence type="ECO:0000313" key="12">
    <source>
        <dbReference type="Proteomes" id="UP000185093"/>
    </source>
</evidence>
<evidence type="ECO:0000259" key="10">
    <source>
        <dbReference type="Pfam" id="PF01259"/>
    </source>
</evidence>
<evidence type="ECO:0000313" key="11">
    <source>
        <dbReference type="EMBL" id="SIN77086.1"/>
    </source>
</evidence>
<dbReference type="Gene3D" id="3.30.1280.10">
    <property type="entry name" value="Phosphoribosylformylglycinamidine synthase subunit PurS"/>
    <property type="match status" value="1"/>
</dbReference>
<keyword evidence="5 8" id="KW-0658">Purine biosynthesis</keyword>
<comment type="similarity">
    <text evidence="2 8">Belongs to the SAICAR synthetase family.</text>
</comment>
<dbReference type="EC" id="6.3.2.6" evidence="8"/>
<dbReference type="PROSITE" id="PS01058">
    <property type="entry name" value="SAICAR_SYNTHETASE_2"/>
    <property type="match status" value="1"/>
</dbReference>